<evidence type="ECO:0000313" key="6">
    <source>
        <dbReference type="EMBL" id="SFQ42135.1"/>
    </source>
</evidence>
<dbReference type="Gene3D" id="3.40.50.300">
    <property type="entry name" value="P-loop containing nucleotide triphosphate hydrolases"/>
    <property type="match status" value="2"/>
</dbReference>
<dbReference type="InterPro" id="IPR027417">
    <property type="entry name" value="P-loop_NTPase"/>
</dbReference>
<organism evidence="6 7">
    <name type="scientific">Butyrivibrio proteoclasticus</name>
    <dbReference type="NCBI Taxonomy" id="43305"/>
    <lineage>
        <taxon>Bacteria</taxon>
        <taxon>Bacillati</taxon>
        <taxon>Bacillota</taxon>
        <taxon>Clostridia</taxon>
        <taxon>Lachnospirales</taxon>
        <taxon>Lachnospiraceae</taxon>
        <taxon>Butyrivibrio</taxon>
    </lineage>
</organism>
<gene>
    <name evidence="6" type="ORF">SAMN04487928_1447</name>
</gene>
<feature type="domain" description="RecF/RecN/SMC N-terminal" evidence="5">
    <location>
        <begin position="3"/>
        <end position="767"/>
    </location>
</feature>
<keyword evidence="4" id="KW-0175">Coiled coil</keyword>
<dbReference type="RefSeq" id="WP_074891842.1">
    <property type="nucleotide sequence ID" value="NZ_FOXO01000044.1"/>
</dbReference>
<comment type="subunit">
    <text evidence="2">Heterodimer of SbcC and SbcD.</text>
</comment>
<dbReference type="SUPFAM" id="SSF52540">
    <property type="entry name" value="P-loop containing nucleoside triphosphate hydrolases"/>
    <property type="match status" value="1"/>
</dbReference>
<reference evidence="7" key="1">
    <citation type="submission" date="2016-10" db="EMBL/GenBank/DDBJ databases">
        <authorList>
            <person name="Varghese N."/>
            <person name="Submissions S."/>
        </authorList>
    </citation>
    <scope>NUCLEOTIDE SEQUENCE [LARGE SCALE GENOMIC DNA]</scope>
    <source>
        <strain evidence="7">P18</strain>
    </source>
</reference>
<evidence type="ECO:0000256" key="1">
    <source>
        <dbReference type="ARBA" id="ARBA00006930"/>
    </source>
</evidence>
<evidence type="ECO:0000259" key="5">
    <source>
        <dbReference type="Pfam" id="PF02463"/>
    </source>
</evidence>
<dbReference type="Pfam" id="PF02463">
    <property type="entry name" value="SMC_N"/>
    <property type="match status" value="1"/>
</dbReference>
<dbReference type="EMBL" id="FOXO01000044">
    <property type="protein sequence ID" value="SFQ42135.1"/>
    <property type="molecule type" value="Genomic_DNA"/>
</dbReference>
<proteinExistence type="inferred from homology"/>
<sequence length="792" mass="91616">MIIRKVKIKNFRGYTDKTIYFQDKTVVLLAAANGIGKTTVVDAIEWCLTGDIRRLKEAFDSRSTNTAERKLNTNGILKNREADDKEKVEVVLWLYDGEKELILKREQKKDELDKDSSKATIDNSEELAKSFIQEYVGDSFYNFHFCDVQKSFNIQNTKRTDLDELFSEFITNYDAQKQIATNLDIFAEDCDRYIEDKENQKVSQNEIDNLQKQIDIAREDAKNTKYPETGFYSGEVIDIYKLKRDDLNQQKKDIEKCGYQVAGESIYKLIKNEEFKQQQKLIKELDALLENKGDLIKSALEERLNIDTEIITTLEIKQNRLKDLSLSKDTILLDAESVIVLGNEGFSQEFFETEKRTLELKDKTQRELASEIELLSKNNKMLSLLSNICANKKEVINYRDSKLKDDGVVKCPICGSEAFGIMDEAKILKEAEEYIRLNGEVVKEKEEAKKALIEDIDALYEKIIKRAKDVVDKECEVLEKRIKSLKLLLEETQPYFDKVNELRKSREDVILEELNKDNLKVLLDEIENKIIEESVENEVKDTYQKILTVIGYKYDGETLKQTYAKVQNLIGSPLEILNFSYELFVSKINSINSFLSNQGLTALCKKQDENNKKNTDLDREINVLQELKDRATQRAEGIRNLIDELSGEEYKKVGPVLCKFYNKLARFNFAEGIKVVQENDGITLTDDKDKNIVNVLSNGQISVFMLAHFFAGISARNKHERMKVYFIDDLTACMDDVNMLAFMDLLKYQMSSKETMEQLFFVTCDDRISRLFKYKMNGRGIELCELNEADLL</sequence>
<evidence type="ECO:0000256" key="2">
    <source>
        <dbReference type="ARBA" id="ARBA00011322"/>
    </source>
</evidence>
<evidence type="ECO:0000313" key="7">
    <source>
        <dbReference type="Proteomes" id="UP000182624"/>
    </source>
</evidence>
<dbReference type="OrthoDB" id="7029750at2"/>
<evidence type="ECO:0000256" key="3">
    <source>
        <dbReference type="ARBA" id="ARBA00013368"/>
    </source>
</evidence>
<dbReference type="AlphaFoldDB" id="A0A1I5YD35"/>
<dbReference type="PANTHER" id="PTHR32114">
    <property type="entry name" value="ABC TRANSPORTER ABCH.3"/>
    <property type="match status" value="1"/>
</dbReference>
<keyword evidence="7" id="KW-1185">Reference proteome</keyword>
<dbReference type="Proteomes" id="UP000182624">
    <property type="component" value="Unassembled WGS sequence"/>
</dbReference>
<name>A0A1I5YD35_9FIRM</name>
<feature type="coiled-coil region" evidence="4">
    <location>
        <begin position="610"/>
        <end position="648"/>
    </location>
</feature>
<evidence type="ECO:0000256" key="4">
    <source>
        <dbReference type="SAM" id="Coils"/>
    </source>
</evidence>
<dbReference type="InterPro" id="IPR003395">
    <property type="entry name" value="RecF/RecN/SMC_N"/>
</dbReference>
<dbReference type="PANTHER" id="PTHR32114:SF2">
    <property type="entry name" value="ABC TRANSPORTER ABCH.3"/>
    <property type="match status" value="1"/>
</dbReference>
<accession>A0A1I5YD35</accession>
<comment type="similarity">
    <text evidence="1">Belongs to the SMC family. SbcC subfamily.</text>
</comment>
<protein>
    <recommendedName>
        <fullName evidence="3">Nuclease SbcCD subunit C</fullName>
    </recommendedName>
</protein>